<keyword evidence="3" id="KW-1185">Reference proteome</keyword>
<protein>
    <recommendedName>
        <fullName evidence="4">Sfi1 spindle body domain-containing protein</fullName>
    </recommendedName>
</protein>
<feature type="coiled-coil region" evidence="1">
    <location>
        <begin position="356"/>
        <end position="383"/>
    </location>
</feature>
<dbReference type="GO" id="GO:0019902">
    <property type="term" value="F:phosphatase binding"/>
    <property type="evidence" value="ECO:0007669"/>
    <property type="project" value="TreeGrafter"/>
</dbReference>
<organism evidence="2 3">
    <name type="scientific">Desmophyllum pertusum</name>
    <dbReference type="NCBI Taxonomy" id="174260"/>
    <lineage>
        <taxon>Eukaryota</taxon>
        <taxon>Metazoa</taxon>
        <taxon>Cnidaria</taxon>
        <taxon>Anthozoa</taxon>
        <taxon>Hexacorallia</taxon>
        <taxon>Scleractinia</taxon>
        <taxon>Caryophylliina</taxon>
        <taxon>Caryophylliidae</taxon>
        <taxon>Desmophyllum</taxon>
    </lineage>
</organism>
<dbReference type="Proteomes" id="UP001163046">
    <property type="component" value="Unassembled WGS sequence"/>
</dbReference>
<comment type="caution">
    <text evidence="2">The sequence shown here is derived from an EMBL/GenBank/DDBJ whole genome shotgun (WGS) entry which is preliminary data.</text>
</comment>
<dbReference type="AlphaFoldDB" id="A0A9X0A8B6"/>
<evidence type="ECO:0008006" key="4">
    <source>
        <dbReference type="Google" id="ProtNLM"/>
    </source>
</evidence>
<dbReference type="PANTHER" id="PTHR22028">
    <property type="entry name" value="SFI1 SPINDLE BODY DOMAIN-CONTAINING PROTEIN-RELATED"/>
    <property type="match status" value="1"/>
</dbReference>
<name>A0A9X0A8B6_9CNID</name>
<evidence type="ECO:0000256" key="1">
    <source>
        <dbReference type="SAM" id="Coils"/>
    </source>
</evidence>
<keyword evidence="1" id="KW-0175">Coiled coil</keyword>
<reference evidence="2" key="1">
    <citation type="submission" date="2023-01" db="EMBL/GenBank/DDBJ databases">
        <title>Genome assembly of the deep-sea coral Lophelia pertusa.</title>
        <authorList>
            <person name="Herrera S."/>
            <person name="Cordes E."/>
        </authorList>
    </citation>
    <scope>NUCLEOTIDE SEQUENCE</scope>
    <source>
        <strain evidence="2">USNM1676648</strain>
        <tissue evidence="2">Polyp</tissue>
    </source>
</reference>
<proteinExistence type="predicted"/>
<sequence length="507" mass="62837">MAVQKKMFLFWYDEYTSRKTTRRLIYTWKSITEEAKVLNTRAMHIAEDSEKKLLRRMFDYWVHEAHKVQKAKNHARDKMMKRTLLELHQYVHSRVENRKVLQEIQQNKAQELVSNSFQTWKERFQRNMRNVEVLEEHLQKKDTELLNYGLVKWVKFMLRCKAEKSYQKKLVHKCFTRWWFALYTKKGTEKIQEKILIRRTLDAGRHWKQWTFKVKKQAGMADDLQTQYGRRLVHSFFLQWTEKTRQMQRAKELHNQTVLKRSLIEWRNVVRKRIDERKKIKSFQDQMMSKKVSRMFYEWREALKTACKQKEMIGGQMVHHNRRVKQGCMKEWKKFTLKSRAEKHRSNAVTSKFFADWKFKTELKQAEKEKEKEQEEIADQHYQKTLSKMCFRAWLHDVKLELRNKQKEKRVVEKHFIMWKKRIDLKSIASEMVDRRVYEKFWTKWRHQLIRKRVSELMVKHEEKKQLSEVFMAWYQLTLVRRRLLKAWKMYKTNKLFRLWMQKYNDS</sequence>
<gene>
    <name evidence="2" type="ORF">OS493_006403</name>
</gene>
<evidence type="ECO:0000313" key="2">
    <source>
        <dbReference type="EMBL" id="KAJ7393429.1"/>
    </source>
</evidence>
<evidence type="ECO:0000313" key="3">
    <source>
        <dbReference type="Proteomes" id="UP001163046"/>
    </source>
</evidence>
<dbReference type="EMBL" id="MU825398">
    <property type="protein sequence ID" value="KAJ7393429.1"/>
    <property type="molecule type" value="Genomic_DNA"/>
</dbReference>
<dbReference type="PANTHER" id="PTHR22028:SF9">
    <property type="entry name" value="SFI1 SPINDLE BODY DOMAIN-CONTAINING PROTEIN"/>
    <property type="match status" value="1"/>
</dbReference>
<accession>A0A9X0A8B6</accession>
<dbReference type="OrthoDB" id="5987801at2759"/>
<dbReference type="InterPro" id="IPR052270">
    <property type="entry name" value="CACF_protein"/>
</dbReference>